<evidence type="ECO:0000313" key="1">
    <source>
        <dbReference type="EMBL" id="JAP93818.1"/>
    </source>
</evidence>
<dbReference type="Pfam" id="PF13306">
    <property type="entry name" value="LRR_5"/>
    <property type="match status" value="1"/>
</dbReference>
<dbReference type="Gene3D" id="3.80.10.10">
    <property type="entry name" value="Ribonuclease Inhibitor"/>
    <property type="match status" value="1"/>
</dbReference>
<dbReference type="SUPFAM" id="SSF52058">
    <property type="entry name" value="L domain-like"/>
    <property type="match status" value="1"/>
</dbReference>
<dbReference type="EMBL" id="GDID01002788">
    <property type="protein sequence ID" value="JAP93818.1"/>
    <property type="molecule type" value="Transcribed_RNA"/>
</dbReference>
<dbReference type="InterPro" id="IPR026906">
    <property type="entry name" value="LRR_5"/>
</dbReference>
<name>A0A146KC33_9EUKA</name>
<feature type="non-terminal residue" evidence="1">
    <location>
        <position position="1"/>
    </location>
</feature>
<dbReference type="AlphaFoldDB" id="A0A146KC33"/>
<reference evidence="1" key="1">
    <citation type="submission" date="2015-07" db="EMBL/GenBank/DDBJ databases">
        <title>Adaptation to a free-living lifestyle via gene acquisitions in the diplomonad Trepomonas sp. PC1.</title>
        <authorList>
            <person name="Xu F."/>
            <person name="Jerlstrom-Hultqvist J."/>
            <person name="Kolisko M."/>
            <person name="Simpson A.G.B."/>
            <person name="Roger A.J."/>
            <person name="Svard S.G."/>
            <person name="Andersson J.O."/>
        </authorList>
    </citation>
    <scope>NUCLEOTIDE SEQUENCE</scope>
    <source>
        <strain evidence="1">PC1</strain>
    </source>
</reference>
<organism evidence="1">
    <name type="scientific">Trepomonas sp. PC1</name>
    <dbReference type="NCBI Taxonomy" id="1076344"/>
    <lineage>
        <taxon>Eukaryota</taxon>
        <taxon>Metamonada</taxon>
        <taxon>Diplomonadida</taxon>
        <taxon>Hexamitidae</taxon>
        <taxon>Hexamitinae</taxon>
        <taxon>Trepomonas</taxon>
    </lineage>
</organism>
<sequence length="206" mass="23527">KSFQKYSNLQVAIIDDINTLTEGDLGDENCAISFLKLLYCPELDRCSCKFFRNLLSFQGPCIQIIKQNVFYACSSLKFVQLDNVEQLGTQCFLYCQSLLNVAIDKVVEIPDECFGYCSSLQYLSAESVQQVGSNAFIGCDSLIKVKANHKIKSLELLLQKNQKKFFEELNFLIDNRYINKKSFHRLLYAILRAHTLKQCQTANSLS</sequence>
<protein>
    <submittedName>
        <fullName evidence="1">Leucine rich repeats-containing protein</fullName>
    </submittedName>
</protein>
<accession>A0A146KC33</accession>
<dbReference type="InterPro" id="IPR032675">
    <property type="entry name" value="LRR_dom_sf"/>
</dbReference>
<proteinExistence type="predicted"/>
<gene>
    <name evidence="1" type="ORF">TPC1_13743</name>
</gene>